<keyword evidence="4" id="KW-0805">Transcription regulation</keyword>
<feature type="compositionally biased region" description="Basic and acidic residues" evidence="11">
    <location>
        <begin position="433"/>
        <end position="442"/>
    </location>
</feature>
<dbReference type="PROSITE" id="PS00027">
    <property type="entry name" value="HOMEOBOX_1"/>
    <property type="match status" value="1"/>
</dbReference>
<dbReference type="SUPFAM" id="SSF46689">
    <property type="entry name" value="Homeodomain-like"/>
    <property type="match status" value="1"/>
</dbReference>
<dbReference type="InterPro" id="IPR001356">
    <property type="entry name" value="HD"/>
</dbReference>
<reference evidence="13 14" key="1">
    <citation type="submission" date="2019-01" db="EMBL/GenBank/DDBJ databases">
        <title>Genome Assembly of Collichthys lucidus.</title>
        <authorList>
            <person name="Cai M."/>
            <person name="Xiao S."/>
        </authorList>
    </citation>
    <scope>NUCLEOTIDE SEQUENCE [LARGE SCALE GENOMIC DNA]</scope>
    <source>
        <strain evidence="13">JT15FE1705JMU</strain>
        <tissue evidence="13">Muscle</tissue>
    </source>
</reference>
<dbReference type="InterPro" id="IPR020479">
    <property type="entry name" value="HD_metazoa"/>
</dbReference>
<dbReference type="EMBL" id="CM014100">
    <property type="protein sequence ID" value="TKS92342.1"/>
    <property type="molecule type" value="Genomic_DNA"/>
</dbReference>
<name>A0A4V6ATI1_COLLU</name>
<dbReference type="Proteomes" id="UP000298787">
    <property type="component" value="Chromosome 23"/>
</dbReference>
<organism evidence="13 14">
    <name type="scientific">Collichthys lucidus</name>
    <name type="common">Big head croaker</name>
    <name type="synonym">Sciaena lucida</name>
    <dbReference type="NCBI Taxonomy" id="240159"/>
    <lineage>
        <taxon>Eukaryota</taxon>
        <taxon>Metazoa</taxon>
        <taxon>Chordata</taxon>
        <taxon>Craniata</taxon>
        <taxon>Vertebrata</taxon>
        <taxon>Euteleostomi</taxon>
        <taxon>Actinopterygii</taxon>
        <taxon>Neopterygii</taxon>
        <taxon>Teleostei</taxon>
        <taxon>Neoteleostei</taxon>
        <taxon>Acanthomorphata</taxon>
        <taxon>Eupercaria</taxon>
        <taxon>Sciaenidae</taxon>
        <taxon>Collichthys</taxon>
    </lineage>
</organism>
<dbReference type="SMART" id="SM00389">
    <property type="entry name" value="HOX"/>
    <property type="match status" value="1"/>
</dbReference>
<evidence type="ECO:0000256" key="3">
    <source>
        <dbReference type="ARBA" id="ARBA00022473"/>
    </source>
</evidence>
<evidence type="ECO:0000256" key="10">
    <source>
        <dbReference type="RuleBase" id="RU000682"/>
    </source>
</evidence>
<feature type="region of interest" description="Disordered" evidence="11">
    <location>
        <begin position="403"/>
        <end position="458"/>
    </location>
</feature>
<evidence type="ECO:0000256" key="11">
    <source>
        <dbReference type="SAM" id="MobiDB-lite"/>
    </source>
</evidence>
<dbReference type="CDD" id="cd00086">
    <property type="entry name" value="homeodomain"/>
    <property type="match status" value="1"/>
</dbReference>
<dbReference type="PANTHER" id="PTHR45946">
    <property type="entry name" value="HOMEOBOX PROTEIN ROUGH-RELATED"/>
    <property type="match status" value="1"/>
</dbReference>
<accession>A0A4V6ATI1</accession>
<dbReference type="AlphaFoldDB" id="A0A4V6ATI1"/>
<feature type="compositionally biased region" description="Low complexity" evidence="11">
    <location>
        <begin position="149"/>
        <end position="159"/>
    </location>
</feature>
<feature type="DNA-binding region" description="Homeobox" evidence="9">
    <location>
        <begin position="352"/>
        <end position="411"/>
    </location>
</feature>
<dbReference type="InterPro" id="IPR009057">
    <property type="entry name" value="Homeodomain-like_sf"/>
</dbReference>
<dbReference type="FunFam" id="1.10.10.60:FF:000113">
    <property type="entry name" value="homeobox protein Hox-B1"/>
    <property type="match status" value="1"/>
</dbReference>
<dbReference type="GO" id="GO:0000981">
    <property type="term" value="F:DNA-binding transcription factor activity, RNA polymerase II-specific"/>
    <property type="evidence" value="ECO:0007669"/>
    <property type="project" value="InterPro"/>
</dbReference>
<dbReference type="PANTHER" id="PTHR45946:SF5">
    <property type="entry name" value="HOMEOBOX PROTEIN HOX-B1"/>
    <property type="match status" value="1"/>
</dbReference>
<evidence type="ECO:0000259" key="12">
    <source>
        <dbReference type="PROSITE" id="PS50071"/>
    </source>
</evidence>
<evidence type="ECO:0000313" key="13">
    <source>
        <dbReference type="EMBL" id="TKS92342.1"/>
    </source>
</evidence>
<proteinExistence type="predicted"/>
<dbReference type="PRINTS" id="PR00024">
    <property type="entry name" value="HOMEOBOX"/>
</dbReference>
<dbReference type="GO" id="GO:0000978">
    <property type="term" value="F:RNA polymerase II cis-regulatory region sequence-specific DNA binding"/>
    <property type="evidence" value="ECO:0007669"/>
    <property type="project" value="TreeGrafter"/>
</dbReference>
<evidence type="ECO:0000256" key="8">
    <source>
        <dbReference type="ARBA" id="ARBA00023242"/>
    </source>
</evidence>
<dbReference type="PROSITE" id="PS50071">
    <property type="entry name" value="HOMEOBOX_2"/>
    <property type="match status" value="1"/>
</dbReference>
<dbReference type="Pfam" id="PF00046">
    <property type="entry name" value="Homeodomain"/>
    <property type="match status" value="1"/>
</dbReference>
<feature type="compositionally biased region" description="Low complexity" evidence="11">
    <location>
        <begin position="416"/>
        <end position="427"/>
    </location>
</feature>
<feature type="compositionally biased region" description="Polar residues" evidence="11">
    <location>
        <begin position="113"/>
        <end position="130"/>
    </location>
</feature>
<dbReference type="STRING" id="240159.A0A4V6ATI1"/>
<feature type="compositionally biased region" description="Basic residues" evidence="11">
    <location>
        <begin position="81"/>
        <end position="94"/>
    </location>
</feature>
<sequence>MKQGPGLQEPERSTIFILSHPTISSKIELRSLHPVHLSTPTPSPPHSRTGPPVCMDNMNSFVEYSICNRPGTGAYSAPKSGYHHHHLHHHHHHHPLDQHQGFPVTSGAFHTGPTGSPAQVNGTRSDSTAGGVSYTGDARLYGGNGSDAGAHGTTGATQHHQQHPHHHHEQQQHQQTHNGYHHHPHLHQTQSLQSGALPYNNGNNGTGAYAGQACARNSEYAAATGTSSTVHSQYFMEEPVASTYYHQSSFPSSAPTVGPSYGALAGAYCGPQGALAGPQYPQQLGGGLDAAGYLGLPHGGGYGELPVSQERERGDEEGQQAGQGQTFDWMKVKRNPPKTVKVSDFGLAGAQNNAMRTNFSTRQLTELEKEFHFSKYLTRARRVEIAATLELNETQVKIWFQNRRMKQKKREREGASSTTRSSSSSSSGNDGGFNKELEDTDHSSASTSPGASPSSETS</sequence>
<keyword evidence="3" id="KW-0217">Developmental protein</keyword>
<keyword evidence="6 9" id="KW-0371">Homeobox</keyword>
<evidence type="ECO:0000256" key="6">
    <source>
        <dbReference type="ARBA" id="ARBA00023155"/>
    </source>
</evidence>
<keyword evidence="5 9" id="KW-0238">DNA-binding</keyword>
<dbReference type="InterPro" id="IPR017970">
    <property type="entry name" value="Homeobox_CS"/>
</dbReference>
<feature type="region of interest" description="Disordered" evidence="11">
    <location>
        <begin position="77"/>
        <end position="200"/>
    </location>
</feature>
<dbReference type="InterPro" id="IPR046327">
    <property type="entry name" value="HXA1/B1/D1"/>
</dbReference>
<evidence type="ECO:0000256" key="2">
    <source>
        <dbReference type="ARBA" id="ARBA00004123"/>
    </source>
</evidence>
<evidence type="ECO:0000256" key="7">
    <source>
        <dbReference type="ARBA" id="ARBA00023163"/>
    </source>
</evidence>
<comment type="function">
    <text evidence="1">Sequence-specific transcription factor which is part of a developmental regulatory system that provides cells with specific positional identities on the anterior-posterior axis.</text>
</comment>
<evidence type="ECO:0000256" key="5">
    <source>
        <dbReference type="ARBA" id="ARBA00023125"/>
    </source>
</evidence>
<evidence type="ECO:0000256" key="9">
    <source>
        <dbReference type="PROSITE-ProRule" id="PRU00108"/>
    </source>
</evidence>
<comment type="subcellular location">
    <subcellularLocation>
        <location evidence="2 9 10">Nucleus</location>
    </subcellularLocation>
</comment>
<gene>
    <name evidence="13" type="ORF">D9C73_025456</name>
</gene>
<protein>
    <submittedName>
        <fullName evidence="13">Homeobox protein Hox-B1a</fullName>
    </submittedName>
</protein>
<feature type="compositionally biased region" description="Low complexity" evidence="11">
    <location>
        <begin position="443"/>
        <end position="458"/>
    </location>
</feature>
<dbReference type="GO" id="GO:0005634">
    <property type="term" value="C:nucleus"/>
    <property type="evidence" value="ECO:0007669"/>
    <property type="project" value="UniProtKB-SubCell"/>
</dbReference>
<keyword evidence="8 9" id="KW-0539">Nucleus</keyword>
<dbReference type="Gene3D" id="1.10.10.60">
    <property type="entry name" value="Homeodomain-like"/>
    <property type="match status" value="1"/>
</dbReference>
<evidence type="ECO:0000256" key="4">
    <source>
        <dbReference type="ARBA" id="ARBA00023015"/>
    </source>
</evidence>
<keyword evidence="14" id="KW-1185">Reference proteome</keyword>
<evidence type="ECO:0000256" key="1">
    <source>
        <dbReference type="ARBA" id="ARBA00003263"/>
    </source>
</evidence>
<keyword evidence="7" id="KW-0804">Transcription</keyword>
<evidence type="ECO:0000313" key="14">
    <source>
        <dbReference type="Proteomes" id="UP000298787"/>
    </source>
</evidence>
<feature type="domain" description="Homeobox" evidence="12">
    <location>
        <begin position="350"/>
        <end position="410"/>
    </location>
</feature>